<evidence type="ECO:0000256" key="8">
    <source>
        <dbReference type="ARBA" id="ARBA00022763"/>
    </source>
</evidence>
<dbReference type="AlphaFoldDB" id="A0A2Z6QY35"/>
<evidence type="ECO:0000256" key="10">
    <source>
        <dbReference type="ARBA" id="ARBA00022786"/>
    </source>
</evidence>
<dbReference type="EC" id="2.3.2.27" evidence="4 16"/>
<dbReference type="Gene3D" id="1.10.10.10">
    <property type="entry name" value="Winged helix-like DNA-binding domain superfamily/Winged helix DNA-binding domain"/>
    <property type="match status" value="1"/>
</dbReference>
<keyword evidence="11 16" id="KW-0862">Zinc</keyword>
<keyword evidence="6 16" id="KW-0808">Transferase</keyword>
<organism evidence="19 20">
    <name type="scientific">Rhizophagus clarus</name>
    <dbReference type="NCBI Taxonomy" id="94130"/>
    <lineage>
        <taxon>Eukaryota</taxon>
        <taxon>Fungi</taxon>
        <taxon>Fungi incertae sedis</taxon>
        <taxon>Mucoromycota</taxon>
        <taxon>Glomeromycotina</taxon>
        <taxon>Glomeromycetes</taxon>
        <taxon>Glomerales</taxon>
        <taxon>Glomeraceae</taxon>
        <taxon>Rhizophagus</taxon>
    </lineage>
</organism>
<evidence type="ECO:0000313" key="20">
    <source>
        <dbReference type="Proteomes" id="UP000247702"/>
    </source>
</evidence>
<evidence type="ECO:0000256" key="6">
    <source>
        <dbReference type="ARBA" id="ARBA00022679"/>
    </source>
</evidence>
<keyword evidence="14 16" id="KW-0539">Nucleus</keyword>
<dbReference type="InterPro" id="IPR013083">
    <property type="entry name" value="Znf_RING/FYVE/PHD"/>
</dbReference>
<name>A0A2Z6QY35_9GLOM</name>
<dbReference type="PANTHER" id="PTHR20973:SF0">
    <property type="entry name" value="NON-STRUCTURAL MAINTENANCE OF CHROMOSOMES ELEMENT 1 HOMOLOG"/>
    <property type="match status" value="1"/>
</dbReference>
<keyword evidence="12 16" id="KW-0233">DNA recombination</keyword>
<protein>
    <recommendedName>
        <fullName evidence="5 16">Non-structural maintenance of chromosomes element 1 homolog</fullName>
        <ecNumber evidence="4 16">2.3.2.27</ecNumber>
    </recommendedName>
</protein>
<dbReference type="GO" id="GO:0061630">
    <property type="term" value="F:ubiquitin protein ligase activity"/>
    <property type="evidence" value="ECO:0007669"/>
    <property type="project" value="UniProtKB-EC"/>
</dbReference>
<feature type="region of interest" description="Disordered" evidence="17">
    <location>
        <begin position="244"/>
        <end position="278"/>
    </location>
</feature>
<keyword evidence="9 15" id="KW-0863">Zinc-finger</keyword>
<accession>A0A2Z6QY35</accession>
<dbReference type="CDD" id="cd16493">
    <property type="entry name" value="RING-CH-C4HC3_NSE1"/>
    <property type="match status" value="1"/>
</dbReference>
<keyword evidence="8 16" id="KW-0227">DNA damage</keyword>
<evidence type="ECO:0000256" key="5">
    <source>
        <dbReference type="ARBA" id="ARBA00019422"/>
    </source>
</evidence>
<keyword evidence="20" id="KW-1185">Reference proteome</keyword>
<evidence type="ECO:0000256" key="1">
    <source>
        <dbReference type="ARBA" id="ARBA00000900"/>
    </source>
</evidence>
<evidence type="ECO:0000256" key="14">
    <source>
        <dbReference type="ARBA" id="ARBA00023242"/>
    </source>
</evidence>
<evidence type="ECO:0000256" key="17">
    <source>
        <dbReference type="SAM" id="MobiDB-lite"/>
    </source>
</evidence>
<dbReference type="Pfam" id="PF07574">
    <property type="entry name" value="SMC_Nse1"/>
    <property type="match status" value="1"/>
</dbReference>
<evidence type="ECO:0000256" key="16">
    <source>
        <dbReference type="RuleBase" id="RU368018"/>
    </source>
</evidence>
<keyword evidence="7 16" id="KW-0479">Metal-binding</keyword>
<dbReference type="Gene3D" id="3.30.40.10">
    <property type="entry name" value="Zinc/RING finger domain, C3HC4 (zinc finger)"/>
    <property type="match status" value="1"/>
</dbReference>
<dbReference type="GO" id="GO:0008270">
    <property type="term" value="F:zinc ion binding"/>
    <property type="evidence" value="ECO:0007669"/>
    <property type="project" value="UniProtKB-KW"/>
</dbReference>
<comment type="similarity">
    <text evidence="3 16">Belongs to the NSE1 family.</text>
</comment>
<dbReference type="InterPro" id="IPR036388">
    <property type="entry name" value="WH-like_DNA-bd_sf"/>
</dbReference>
<dbReference type="FunFam" id="1.10.10.10:FF:000270">
    <property type="entry name" value="Non-structural maintenance of chromosomes element 1 homolog"/>
    <property type="match status" value="1"/>
</dbReference>
<dbReference type="InterPro" id="IPR001841">
    <property type="entry name" value="Znf_RING"/>
</dbReference>
<gene>
    <name evidence="19" type="ORF">RclHR1_02490002</name>
</gene>
<dbReference type="GO" id="GO:0005634">
    <property type="term" value="C:nucleus"/>
    <property type="evidence" value="ECO:0007669"/>
    <property type="project" value="UniProtKB-SubCell"/>
</dbReference>
<comment type="catalytic activity">
    <reaction evidence="1 16">
        <text>S-ubiquitinyl-[E2 ubiquitin-conjugating enzyme]-L-cysteine + [acceptor protein]-L-lysine = [E2 ubiquitin-conjugating enzyme]-L-cysteine + N(6)-ubiquitinyl-[acceptor protein]-L-lysine.</text>
        <dbReference type="EC" id="2.3.2.27"/>
    </reaction>
</comment>
<feature type="domain" description="RING-type" evidence="18">
    <location>
        <begin position="187"/>
        <end position="230"/>
    </location>
</feature>
<dbReference type="STRING" id="94130.A0A2Z6QY35"/>
<comment type="subunit">
    <text evidence="16">Component of the Smc5-Smc6 complex.</text>
</comment>
<evidence type="ECO:0000313" key="19">
    <source>
        <dbReference type="EMBL" id="GBB95147.1"/>
    </source>
</evidence>
<proteinExistence type="inferred from homology"/>
<feature type="compositionally biased region" description="Basic residues" evidence="17">
    <location>
        <begin position="249"/>
        <end position="261"/>
    </location>
</feature>
<evidence type="ECO:0000256" key="11">
    <source>
        <dbReference type="ARBA" id="ARBA00022833"/>
    </source>
</evidence>
<evidence type="ECO:0000256" key="2">
    <source>
        <dbReference type="ARBA" id="ARBA00004123"/>
    </source>
</evidence>
<dbReference type="Gene3D" id="3.90.1150.220">
    <property type="match status" value="1"/>
</dbReference>
<dbReference type="Proteomes" id="UP000247702">
    <property type="component" value="Unassembled WGS sequence"/>
</dbReference>
<sequence length="278" mass="32192">MIDNEYTDAHRLFLQASLSERFFTEAKAIEIYRKAYEATAIQDQETFTEFMTTLNTKLNSIELEFRKSHNEEDGTAVWALVNTNGDEIAQMATDYSPIEISFFRRLIELIITADDESFSVSSITALKEVVKLKTSITKSNGEILLQRFIDDKWLSISSGGRYSLSLRSILELQHYLKKEFEDYISECILCYDIVTKGQRCQVAQCKARFHHHCARRYFDSRNNKICPNCQIAWDSSNVFGDSDSINNRSRTRRSTTTRRSQRSVVDEADDDQMDQDDD</sequence>
<dbReference type="GO" id="GO:0030915">
    <property type="term" value="C:Smc5-Smc6 complex"/>
    <property type="evidence" value="ECO:0007669"/>
    <property type="project" value="UniProtKB-UniRule"/>
</dbReference>
<reference evidence="19 20" key="1">
    <citation type="submission" date="2017-11" db="EMBL/GenBank/DDBJ databases">
        <title>The genome of Rhizophagus clarus HR1 reveals common genetic basis of auxotrophy among arbuscular mycorrhizal fungi.</title>
        <authorList>
            <person name="Kobayashi Y."/>
        </authorList>
    </citation>
    <scope>NUCLEOTIDE SEQUENCE [LARGE SCALE GENOMIC DNA]</scope>
    <source>
        <strain evidence="19 20">HR1</strain>
    </source>
</reference>
<dbReference type="PROSITE" id="PS50089">
    <property type="entry name" value="ZF_RING_2"/>
    <property type="match status" value="1"/>
</dbReference>
<dbReference type="InterPro" id="IPR014857">
    <property type="entry name" value="Nse1_RING_C4HC3-type"/>
</dbReference>
<dbReference type="GO" id="GO:0000724">
    <property type="term" value="P:double-strand break repair via homologous recombination"/>
    <property type="evidence" value="ECO:0007669"/>
    <property type="project" value="TreeGrafter"/>
</dbReference>
<dbReference type="PANTHER" id="PTHR20973">
    <property type="entry name" value="NON-SMC ELEMENT 1-RELATED"/>
    <property type="match status" value="1"/>
</dbReference>
<evidence type="ECO:0000256" key="4">
    <source>
        <dbReference type="ARBA" id="ARBA00012483"/>
    </source>
</evidence>
<evidence type="ECO:0000256" key="7">
    <source>
        <dbReference type="ARBA" id="ARBA00022723"/>
    </source>
</evidence>
<evidence type="ECO:0000256" key="12">
    <source>
        <dbReference type="ARBA" id="ARBA00023172"/>
    </source>
</evidence>
<comment type="function">
    <text evidence="16">Acts in a DNA repair pathway for removal of UV-induced DNA damage that is distinct from classical nucleotide excision repair and in repair of ionizing radiation damage. Functions in homologous recombination repair of DNA double strand breaks and in recovery of stalled replication forks.</text>
</comment>
<keyword evidence="10 16" id="KW-0833">Ubl conjugation pathway</keyword>
<dbReference type="EMBL" id="BEXD01001657">
    <property type="protein sequence ID" value="GBB95147.1"/>
    <property type="molecule type" value="Genomic_DNA"/>
</dbReference>
<feature type="compositionally biased region" description="Acidic residues" evidence="17">
    <location>
        <begin position="266"/>
        <end position="278"/>
    </location>
</feature>
<evidence type="ECO:0000256" key="3">
    <source>
        <dbReference type="ARBA" id="ARBA00010258"/>
    </source>
</evidence>
<evidence type="ECO:0000259" key="18">
    <source>
        <dbReference type="PROSITE" id="PS50089"/>
    </source>
</evidence>
<dbReference type="Pfam" id="PF08746">
    <property type="entry name" value="zf-RING-like"/>
    <property type="match status" value="1"/>
</dbReference>
<evidence type="ECO:0000256" key="13">
    <source>
        <dbReference type="ARBA" id="ARBA00023204"/>
    </source>
</evidence>
<comment type="caution">
    <text evidence="19">The sequence shown here is derived from an EMBL/GenBank/DDBJ whole genome shotgun (WGS) entry which is preliminary data.</text>
</comment>
<evidence type="ECO:0000256" key="15">
    <source>
        <dbReference type="PROSITE-ProRule" id="PRU00175"/>
    </source>
</evidence>
<dbReference type="SUPFAM" id="SSF57850">
    <property type="entry name" value="RING/U-box"/>
    <property type="match status" value="1"/>
</dbReference>
<keyword evidence="13 16" id="KW-0234">DNA repair</keyword>
<comment type="subcellular location">
    <subcellularLocation>
        <location evidence="2 16">Nucleus</location>
    </subcellularLocation>
</comment>
<evidence type="ECO:0000256" key="9">
    <source>
        <dbReference type="ARBA" id="ARBA00022771"/>
    </source>
</evidence>
<dbReference type="InterPro" id="IPR011513">
    <property type="entry name" value="Nse1"/>
</dbReference>